<dbReference type="EMBL" id="GBXM01081868">
    <property type="protein sequence ID" value="JAH26709.1"/>
    <property type="molecule type" value="Transcribed_RNA"/>
</dbReference>
<name>A0A0E9RC74_ANGAN</name>
<accession>A0A0E9RC74</accession>
<evidence type="ECO:0000313" key="1">
    <source>
        <dbReference type="EMBL" id="JAH26709.1"/>
    </source>
</evidence>
<proteinExistence type="predicted"/>
<reference evidence="1" key="1">
    <citation type="submission" date="2014-11" db="EMBL/GenBank/DDBJ databases">
        <authorList>
            <person name="Amaro Gonzalez C."/>
        </authorList>
    </citation>
    <scope>NUCLEOTIDE SEQUENCE</scope>
</reference>
<dbReference type="AlphaFoldDB" id="A0A0E9RC74"/>
<reference evidence="1" key="2">
    <citation type="journal article" date="2015" name="Fish Shellfish Immunol.">
        <title>Early steps in the European eel (Anguilla anguilla)-Vibrio vulnificus interaction in the gills: Role of the RtxA13 toxin.</title>
        <authorList>
            <person name="Callol A."/>
            <person name="Pajuelo D."/>
            <person name="Ebbesson L."/>
            <person name="Teles M."/>
            <person name="MacKenzie S."/>
            <person name="Amaro C."/>
        </authorList>
    </citation>
    <scope>NUCLEOTIDE SEQUENCE</scope>
</reference>
<protein>
    <submittedName>
        <fullName evidence="1">Uncharacterized protein</fullName>
    </submittedName>
</protein>
<organism evidence="1">
    <name type="scientific">Anguilla anguilla</name>
    <name type="common">European freshwater eel</name>
    <name type="synonym">Muraena anguilla</name>
    <dbReference type="NCBI Taxonomy" id="7936"/>
    <lineage>
        <taxon>Eukaryota</taxon>
        <taxon>Metazoa</taxon>
        <taxon>Chordata</taxon>
        <taxon>Craniata</taxon>
        <taxon>Vertebrata</taxon>
        <taxon>Euteleostomi</taxon>
        <taxon>Actinopterygii</taxon>
        <taxon>Neopterygii</taxon>
        <taxon>Teleostei</taxon>
        <taxon>Anguilliformes</taxon>
        <taxon>Anguillidae</taxon>
        <taxon>Anguilla</taxon>
    </lineage>
</organism>
<sequence>MYRVQQFLYMGPIISGNRNVWDKWLQRGF</sequence>